<reference evidence="1 2" key="1">
    <citation type="submission" date="2018-06" db="EMBL/GenBank/DDBJ databases">
        <title>Comparative genomics of Brasilonema spp. strains.</title>
        <authorList>
            <person name="Alvarenga D.O."/>
            <person name="Fiore M.F."/>
            <person name="Varani A.M."/>
        </authorList>
    </citation>
    <scope>NUCLEOTIDE SEQUENCE [LARGE SCALE GENOMIC DNA]</scope>
    <source>
        <strain evidence="1 2">SPC951</strain>
    </source>
</reference>
<evidence type="ECO:0008006" key="3">
    <source>
        <dbReference type="Google" id="ProtNLM"/>
    </source>
</evidence>
<sequence>MVQTAGNAQTQNPVSNLEYDFLTVLHNKAEAIKAYETYINDAQQAGSQPCVELFEKLRQSDIQHAQEIRHHLQEVMQKGKM</sequence>
<organism evidence="1 2">
    <name type="scientific">Brasilonema bromeliae SPC951</name>
    <dbReference type="NCBI Taxonomy" id="385972"/>
    <lineage>
        <taxon>Bacteria</taxon>
        <taxon>Bacillati</taxon>
        <taxon>Cyanobacteriota</taxon>
        <taxon>Cyanophyceae</taxon>
        <taxon>Nostocales</taxon>
        <taxon>Scytonemataceae</taxon>
        <taxon>Brasilonema</taxon>
        <taxon>Bromeliae group (in: Brasilonema)</taxon>
    </lineage>
</organism>
<evidence type="ECO:0000313" key="2">
    <source>
        <dbReference type="Proteomes" id="UP000718564"/>
    </source>
</evidence>
<accession>A0ABX1P8E1</accession>
<gene>
    <name evidence="1" type="ORF">DP116_14760</name>
</gene>
<comment type="caution">
    <text evidence="1">The sequence shown here is derived from an EMBL/GenBank/DDBJ whole genome shotgun (WGS) entry which is preliminary data.</text>
</comment>
<dbReference type="EMBL" id="QMEB01000106">
    <property type="protein sequence ID" value="NMG20650.1"/>
    <property type="molecule type" value="Genomic_DNA"/>
</dbReference>
<name>A0ABX1P8E1_9CYAN</name>
<keyword evidence="2" id="KW-1185">Reference proteome</keyword>
<proteinExistence type="predicted"/>
<dbReference type="Proteomes" id="UP000718564">
    <property type="component" value="Unassembled WGS sequence"/>
</dbReference>
<dbReference type="RefSeq" id="WP_169155910.1">
    <property type="nucleotide sequence ID" value="NZ_CAWPJE010000092.1"/>
</dbReference>
<protein>
    <recommendedName>
        <fullName evidence="3">Ferritin-like diiron domain-containing protein</fullName>
    </recommendedName>
</protein>
<evidence type="ECO:0000313" key="1">
    <source>
        <dbReference type="EMBL" id="NMG20650.1"/>
    </source>
</evidence>